<accession>A0A224X1P7</accession>
<comment type="caution">
    <text evidence="1">The sequence shown here is derived from an EMBL/GenBank/DDBJ whole genome shotgun (WGS) entry which is preliminary data.</text>
</comment>
<dbReference type="EMBL" id="BEDT01000001">
    <property type="protein sequence ID" value="GAX46806.1"/>
    <property type="molecule type" value="Genomic_DNA"/>
</dbReference>
<dbReference type="OrthoDB" id="2312136at2"/>
<evidence type="ECO:0000313" key="1">
    <source>
        <dbReference type="EMBL" id="GAX46806.1"/>
    </source>
</evidence>
<name>A0A224X1P7_9LACT</name>
<protein>
    <submittedName>
        <fullName evidence="1">Uncharacterized protein</fullName>
    </submittedName>
</protein>
<proteinExistence type="predicted"/>
<evidence type="ECO:0000313" key="2">
    <source>
        <dbReference type="Proteomes" id="UP000218689"/>
    </source>
</evidence>
<organism evidence="1 2">
    <name type="scientific">Pseudolactococcus reticulitermitis</name>
    <dbReference type="NCBI Taxonomy" id="2025039"/>
    <lineage>
        <taxon>Bacteria</taxon>
        <taxon>Bacillati</taxon>
        <taxon>Bacillota</taxon>
        <taxon>Bacilli</taxon>
        <taxon>Lactobacillales</taxon>
        <taxon>Streptococcaceae</taxon>
        <taxon>Pseudolactococcus</taxon>
    </lineage>
</organism>
<keyword evidence="2" id="KW-1185">Reference proteome</keyword>
<gene>
    <name evidence="1" type="ORF">RsY01_386</name>
</gene>
<dbReference type="AlphaFoldDB" id="A0A224X1P7"/>
<sequence>MENNIDNTCLECGYEYTTDKYCEICGTERINYCSGTNIKDTEIYSTTPCKDPLSSEARYCSVCGASSTYYESGLLNLWDAPATIKKLKYASPYKLLTSRHSFLESLEDWLVDLDQSIAVRIEQYLHSVMYPAYRFLDGHVNNGDMKELTYIATKLTTVLLLSYLDGYNTDNVYDVQVYEEHDYPLGSLENQIKVREVLSEALQKIDSIYPDPTISKNKILKPNSLDFRITELQVNPIIKTSYFKYDLNDPIDFTHPYMTIDQMKKAIRRNFQEPRDFFIYSDSAEELIKELDEQFNAAISNSGYGGELRMPILVFPIPTGEMWDPVKYGFIVKYEANGETHVYSPVAIPSLEQNSI</sequence>
<dbReference type="RefSeq" id="WP_094783874.1">
    <property type="nucleotide sequence ID" value="NZ_BEDT01000001.1"/>
</dbReference>
<dbReference type="Proteomes" id="UP000218689">
    <property type="component" value="Unassembled WGS sequence"/>
</dbReference>
<reference evidence="2" key="1">
    <citation type="submission" date="2017-08" db="EMBL/GenBank/DDBJ databases">
        <title>Draft genome sequence of Lactococcus sp. strain Rs-Y01, isolated from the gut of the lower termite Reticulitermes speratus.</title>
        <authorList>
            <person name="Ohkuma M."/>
            <person name="Yuki M."/>
        </authorList>
    </citation>
    <scope>NUCLEOTIDE SEQUENCE [LARGE SCALE GENOMIC DNA]</scope>
    <source>
        <strain evidence="2">Rs-Y01</strain>
    </source>
</reference>